<evidence type="ECO:0000313" key="1">
    <source>
        <dbReference type="EnsemblPlants" id="AET5Gv20281300.17"/>
    </source>
</evidence>
<reference evidence="2" key="2">
    <citation type="journal article" date="2017" name="Nat. Plants">
        <title>The Aegilops tauschii genome reveals multiple impacts of transposons.</title>
        <authorList>
            <person name="Zhao G."/>
            <person name="Zou C."/>
            <person name="Li K."/>
            <person name="Wang K."/>
            <person name="Li T."/>
            <person name="Gao L."/>
            <person name="Zhang X."/>
            <person name="Wang H."/>
            <person name="Yang Z."/>
            <person name="Liu X."/>
            <person name="Jiang W."/>
            <person name="Mao L."/>
            <person name="Kong X."/>
            <person name="Jiao Y."/>
            <person name="Jia J."/>
        </authorList>
    </citation>
    <scope>NUCLEOTIDE SEQUENCE [LARGE SCALE GENOMIC DNA]</scope>
    <source>
        <strain evidence="2">cv. AL8/78</strain>
    </source>
</reference>
<sequence>MPDVRLSICFLCYSPLYRQSACMRASLFLALPSPPCRASSELSCCLPFASFAYSAAPEYVRIAAACCLCRSLPCRAPPMTASRRLLPALKKHPETLLLPCIYSYYLS</sequence>
<reference evidence="1" key="4">
    <citation type="submission" date="2019-03" db="UniProtKB">
        <authorList>
            <consortium name="EnsemblPlants"/>
        </authorList>
    </citation>
    <scope>IDENTIFICATION</scope>
</reference>
<reference evidence="1" key="5">
    <citation type="journal article" date="2021" name="G3 (Bethesda)">
        <title>Aegilops tauschii genome assembly Aet v5.0 features greater sequence contiguity and improved annotation.</title>
        <authorList>
            <person name="Wang L."/>
            <person name="Zhu T."/>
            <person name="Rodriguez J.C."/>
            <person name="Deal K.R."/>
            <person name="Dubcovsky J."/>
            <person name="McGuire P.E."/>
            <person name="Lux T."/>
            <person name="Spannagl M."/>
            <person name="Mayer K.F.X."/>
            <person name="Baldrich P."/>
            <person name="Meyers B.C."/>
            <person name="Huo N."/>
            <person name="Gu Y.Q."/>
            <person name="Zhou H."/>
            <person name="Devos K.M."/>
            <person name="Bennetzen J.L."/>
            <person name="Unver T."/>
            <person name="Budak H."/>
            <person name="Gulick P.J."/>
            <person name="Galiba G."/>
            <person name="Kalapos B."/>
            <person name="Nelson D.R."/>
            <person name="Li P."/>
            <person name="You F.M."/>
            <person name="Luo M.C."/>
            <person name="Dvorak J."/>
        </authorList>
    </citation>
    <scope>NUCLEOTIDE SEQUENCE [LARGE SCALE GENOMIC DNA]</scope>
    <source>
        <strain evidence="1">cv. AL8/78</strain>
    </source>
</reference>
<accession>A0A453K477</accession>
<reference evidence="1" key="3">
    <citation type="journal article" date="2017" name="Nature">
        <title>Genome sequence of the progenitor of the wheat D genome Aegilops tauschii.</title>
        <authorList>
            <person name="Luo M.C."/>
            <person name="Gu Y.Q."/>
            <person name="Puiu D."/>
            <person name="Wang H."/>
            <person name="Twardziok S.O."/>
            <person name="Deal K.R."/>
            <person name="Huo N."/>
            <person name="Zhu T."/>
            <person name="Wang L."/>
            <person name="Wang Y."/>
            <person name="McGuire P.E."/>
            <person name="Liu S."/>
            <person name="Long H."/>
            <person name="Ramasamy R.K."/>
            <person name="Rodriguez J.C."/>
            <person name="Van S.L."/>
            <person name="Yuan L."/>
            <person name="Wang Z."/>
            <person name="Xia Z."/>
            <person name="Xiao L."/>
            <person name="Anderson O.D."/>
            <person name="Ouyang S."/>
            <person name="Liang Y."/>
            <person name="Zimin A.V."/>
            <person name="Pertea G."/>
            <person name="Qi P."/>
            <person name="Bennetzen J.L."/>
            <person name="Dai X."/>
            <person name="Dawson M.W."/>
            <person name="Muller H.G."/>
            <person name="Kugler K."/>
            <person name="Rivarola-Duarte L."/>
            <person name="Spannagl M."/>
            <person name="Mayer K.F.X."/>
            <person name="Lu F.H."/>
            <person name="Bevan M.W."/>
            <person name="Leroy P."/>
            <person name="Li P."/>
            <person name="You F.M."/>
            <person name="Sun Q."/>
            <person name="Liu Z."/>
            <person name="Lyons E."/>
            <person name="Wicker T."/>
            <person name="Salzberg S.L."/>
            <person name="Devos K.M."/>
            <person name="Dvorak J."/>
        </authorList>
    </citation>
    <scope>NUCLEOTIDE SEQUENCE [LARGE SCALE GENOMIC DNA]</scope>
    <source>
        <strain evidence="1">cv. AL8/78</strain>
    </source>
</reference>
<proteinExistence type="predicted"/>
<reference evidence="2" key="1">
    <citation type="journal article" date="2014" name="Science">
        <title>Ancient hybridizations among the ancestral genomes of bread wheat.</title>
        <authorList>
            <consortium name="International Wheat Genome Sequencing Consortium,"/>
            <person name="Marcussen T."/>
            <person name="Sandve S.R."/>
            <person name="Heier L."/>
            <person name="Spannagl M."/>
            <person name="Pfeifer M."/>
            <person name="Jakobsen K.S."/>
            <person name="Wulff B.B."/>
            <person name="Steuernagel B."/>
            <person name="Mayer K.F."/>
            <person name="Olsen O.A."/>
        </authorList>
    </citation>
    <scope>NUCLEOTIDE SEQUENCE [LARGE SCALE GENOMIC DNA]</scope>
    <source>
        <strain evidence="2">cv. AL8/78</strain>
    </source>
</reference>
<organism evidence="1 2">
    <name type="scientific">Aegilops tauschii subsp. strangulata</name>
    <name type="common">Goatgrass</name>
    <dbReference type="NCBI Taxonomy" id="200361"/>
    <lineage>
        <taxon>Eukaryota</taxon>
        <taxon>Viridiplantae</taxon>
        <taxon>Streptophyta</taxon>
        <taxon>Embryophyta</taxon>
        <taxon>Tracheophyta</taxon>
        <taxon>Spermatophyta</taxon>
        <taxon>Magnoliopsida</taxon>
        <taxon>Liliopsida</taxon>
        <taxon>Poales</taxon>
        <taxon>Poaceae</taxon>
        <taxon>BOP clade</taxon>
        <taxon>Pooideae</taxon>
        <taxon>Triticodae</taxon>
        <taxon>Triticeae</taxon>
        <taxon>Triticinae</taxon>
        <taxon>Aegilops</taxon>
    </lineage>
</organism>
<name>A0A453K477_AEGTS</name>
<evidence type="ECO:0000313" key="2">
    <source>
        <dbReference type="Proteomes" id="UP000015105"/>
    </source>
</evidence>
<dbReference type="AlphaFoldDB" id="A0A453K477"/>
<dbReference type="EnsemblPlants" id="AET5Gv20281300.17">
    <property type="protein sequence ID" value="AET5Gv20281300.17"/>
    <property type="gene ID" value="AET5Gv20281300"/>
</dbReference>
<protein>
    <submittedName>
        <fullName evidence="1">Uncharacterized protein</fullName>
    </submittedName>
</protein>
<dbReference type="Proteomes" id="UP000015105">
    <property type="component" value="Chromosome 5D"/>
</dbReference>
<dbReference type="Gramene" id="AET5Gv20281300.17">
    <property type="protein sequence ID" value="AET5Gv20281300.17"/>
    <property type="gene ID" value="AET5Gv20281300"/>
</dbReference>
<keyword evidence="2" id="KW-1185">Reference proteome</keyword>